<dbReference type="GO" id="GO:0005886">
    <property type="term" value="C:plasma membrane"/>
    <property type="evidence" value="ECO:0007669"/>
    <property type="project" value="UniProtKB-SubCell"/>
</dbReference>
<accession>A0A918GJ95</accession>
<comment type="caution">
    <text evidence="9">The sequence shown here is derived from an EMBL/GenBank/DDBJ whole genome shotgun (WGS) entry which is preliminary data.</text>
</comment>
<feature type="transmembrane region" description="Helical" evidence="7">
    <location>
        <begin position="249"/>
        <end position="270"/>
    </location>
</feature>
<name>A0A918GJ95_9PSEU</name>
<dbReference type="EMBL" id="BMRB01000003">
    <property type="protein sequence ID" value="GGS42038.1"/>
    <property type="molecule type" value="Genomic_DNA"/>
</dbReference>
<dbReference type="InterPro" id="IPR050171">
    <property type="entry name" value="MFS_Transporters"/>
</dbReference>
<dbReference type="SUPFAM" id="SSF103473">
    <property type="entry name" value="MFS general substrate transporter"/>
    <property type="match status" value="1"/>
</dbReference>
<dbReference type="AlphaFoldDB" id="A0A918GJ95"/>
<dbReference type="Gene3D" id="1.20.1250.20">
    <property type="entry name" value="MFS general substrate transporter like domains"/>
    <property type="match status" value="1"/>
</dbReference>
<dbReference type="CDD" id="cd17329">
    <property type="entry name" value="MFS_MdtH_MDR_like"/>
    <property type="match status" value="1"/>
</dbReference>
<evidence type="ECO:0000256" key="7">
    <source>
        <dbReference type="SAM" id="Phobius"/>
    </source>
</evidence>
<feature type="transmembrane region" description="Helical" evidence="7">
    <location>
        <begin position="364"/>
        <end position="384"/>
    </location>
</feature>
<organism evidence="9 10">
    <name type="scientific">Actinokineospora fastidiosa</name>
    <dbReference type="NCBI Taxonomy" id="1816"/>
    <lineage>
        <taxon>Bacteria</taxon>
        <taxon>Bacillati</taxon>
        <taxon>Actinomycetota</taxon>
        <taxon>Actinomycetes</taxon>
        <taxon>Pseudonocardiales</taxon>
        <taxon>Pseudonocardiaceae</taxon>
        <taxon>Actinokineospora</taxon>
    </lineage>
</organism>
<feature type="domain" description="Major facilitator superfamily (MFS) profile" evidence="8">
    <location>
        <begin position="15"/>
        <end position="388"/>
    </location>
</feature>
<keyword evidence="6 7" id="KW-0472">Membrane</keyword>
<dbReference type="Proteomes" id="UP000660680">
    <property type="component" value="Unassembled WGS sequence"/>
</dbReference>
<feature type="transmembrane region" description="Helical" evidence="7">
    <location>
        <begin position="16"/>
        <end position="40"/>
    </location>
</feature>
<keyword evidence="10" id="KW-1185">Reference proteome</keyword>
<feature type="transmembrane region" description="Helical" evidence="7">
    <location>
        <begin position="305"/>
        <end position="326"/>
    </location>
</feature>
<feature type="transmembrane region" description="Helical" evidence="7">
    <location>
        <begin position="102"/>
        <end position="119"/>
    </location>
</feature>
<dbReference type="Pfam" id="PF07690">
    <property type="entry name" value="MFS_1"/>
    <property type="match status" value="2"/>
</dbReference>
<feature type="transmembrane region" description="Helical" evidence="7">
    <location>
        <begin position="338"/>
        <end position="358"/>
    </location>
</feature>
<dbReference type="RefSeq" id="WP_229787096.1">
    <property type="nucleotide sequence ID" value="NZ_BMRB01000003.1"/>
</dbReference>
<protein>
    <submittedName>
        <fullName evidence="9">MFS transporter</fullName>
    </submittedName>
</protein>
<evidence type="ECO:0000313" key="9">
    <source>
        <dbReference type="EMBL" id="GGS42038.1"/>
    </source>
</evidence>
<dbReference type="PANTHER" id="PTHR23517">
    <property type="entry name" value="RESISTANCE PROTEIN MDTM, PUTATIVE-RELATED-RELATED"/>
    <property type="match status" value="1"/>
</dbReference>
<feature type="transmembrane region" description="Helical" evidence="7">
    <location>
        <begin position="277"/>
        <end position="299"/>
    </location>
</feature>
<dbReference type="PANTHER" id="PTHR23517:SF2">
    <property type="entry name" value="MULTIDRUG RESISTANCE PROTEIN MDTH"/>
    <property type="match status" value="1"/>
</dbReference>
<proteinExistence type="predicted"/>
<reference evidence="9" key="2">
    <citation type="submission" date="2020-09" db="EMBL/GenBank/DDBJ databases">
        <authorList>
            <person name="Sun Q."/>
            <person name="Ohkuma M."/>
        </authorList>
    </citation>
    <scope>NUCLEOTIDE SEQUENCE</scope>
    <source>
        <strain evidence="9">JCM 3276</strain>
    </source>
</reference>
<evidence type="ECO:0000256" key="2">
    <source>
        <dbReference type="ARBA" id="ARBA00022448"/>
    </source>
</evidence>
<gene>
    <name evidence="9" type="ORF">GCM10010171_41010</name>
</gene>
<evidence type="ECO:0000256" key="3">
    <source>
        <dbReference type="ARBA" id="ARBA00022475"/>
    </source>
</evidence>
<dbReference type="PROSITE" id="PS50850">
    <property type="entry name" value="MFS"/>
    <property type="match status" value="1"/>
</dbReference>
<evidence type="ECO:0000313" key="10">
    <source>
        <dbReference type="Proteomes" id="UP000660680"/>
    </source>
</evidence>
<keyword evidence="3" id="KW-1003">Cell membrane</keyword>
<feature type="transmembrane region" description="Helical" evidence="7">
    <location>
        <begin position="168"/>
        <end position="190"/>
    </location>
</feature>
<keyword evidence="5 7" id="KW-1133">Transmembrane helix</keyword>
<dbReference type="GO" id="GO:0022857">
    <property type="term" value="F:transmembrane transporter activity"/>
    <property type="evidence" value="ECO:0007669"/>
    <property type="project" value="InterPro"/>
</dbReference>
<keyword evidence="2" id="KW-0813">Transport</keyword>
<keyword evidence="4 7" id="KW-0812">Transmembrane</keyword>
<evidence type="ECO:0000256" key="4">
    <source>
        <dbReference type="ARBA" id="ARBA00022692"/>
    </source>
</evidence>
<evidence type="ECO:0000259" key="8">
    <source>
        <dbReference type="PROSITE" id="PS50850"/>
    </source>
</evidence>
<dbReference type="InterPro" id="IPR020846">
    <property type="entry name" value="MFS_dom"/>
</dbReference>
<evidence type="ECO:0000256" key="1">
    <source>
        <dbReference type="ARBA" id="ARBA00004651"/>
    </source>
</evidence>
<comment type="subcellular location">
    <subcellularLocation>
        <location evidence="1">Cell membrane</location>
        <topology evidence="1">Multi-pass membrane protein</topology>
    </subcellularLocation>
</comment>
<feature type="transmembrane region" description="Helical" evidence="7">
    <location>
        <begin position="211"/>
        <end position="229"/>
    </location>
</feature>
<feature type="transmembrane region" description="Helical" evidence="7">
    <location>
        <begin position="46"/>
        <end position="68"/>
    </location>
</feature>
<dbReference type="InterPro" id="IPR036259">
    <property type="entry name" value="MFS_trans_sf"/>
</dbReference>
<feature type="transmembrane region" description="Helical" evidence="7">
    <location>
        <begin position="140"/>
        <end position="162"/>
    </location>
</feature>
<feature type="transmembrane region" description="Helical" evidence="7">
    <location>
        <begin position="80"/>
        <end position="96"/>
    </location>
</feature>
<dbReference type="InterPro" id="IPR011701">
    <property type="entry name" value="MFS"/>
</dbReference>
<sequence>MRGALRERFGGLPRSYWVLWGGTLINRLGTMVQPFFAFYLTGSRGLSLAQVGAVLTVFGAGAFFSQLLSGHLADRYGRRITLTGGMLATAVIMLVLAYSQNIAVIVACMFLLGVAMEIYRPASSALVGDIIPTKDRTRAFALLFWAVNLGFTGGVLTGGLLAESAILWLFWIDAVSCVVFGLLVWFLVPASQEAPRADVPGSFRDVARDRVMMVFVAITLAYAVVYHQSMITLPLAMRADGLDPTAYGIALAANGVVIVLVQPLVVNWLGKFDHSTVAAVGMAVVGLGFGLTMFVSSTAGYTATVVVWSIGEIVVTGVSAAIATNLAPPHLRGRYMGVYGFAFSLSNLISPVFGTWLLGIGQAVLWSTLAVLSVVATVAQLWIAPAIRERTLVSVA</sequence>
<evidence type="ECO:0000256" key="5">
    <source>
        <dbReference type="ARBA" id="ARBA00022989"/>
    </source>
</evidence>
<evidence type="ECO:0000256" key="6">
    <source>
        <dbReference type="ARBA" id="ARBA00023136"/>
    </source>
</evidence>
<reference evidence="9" key="1">
    <citation type="journal article" date="2014" name="Int. J. Syst. Evol. Microbiol.">
        <title>Complete genome sequence of Corynebacterium casei LMG S-19264T (=DSM 44701T), isolated from a smear-ripened cheese.</title>
        <authorList>
            <consortium name="US DOE Joint Genome Institute (JGI-PGF)"/>
            <person name="Walter F."/>
            <person name="Albersmeier A."/>
            <person name="Kalinowski J."/>
            <person name="Ruckert C."/>
        </authorList>
    </citation>
    <scope>NUCLEOTIDE SEQUENCE</scope>
    <source>
        <strain evidence="9">JCM 3276</strain>
    </source>
</reference>